<dbReference type="InterPro" id="IPR026285">
    <property type="entry name" value="TenA_E"/>
</dbReference>
<dbReference type="InterPro" id="IPR004305">
    <property type="entry name" value="Thiaminase-2/PQQC"/>
</dbReference>
<keyword evidence="13" id="KW-1185">Reference proteome</keyword>
<dbReference type="GO" id="GO:0005829">
    <property type="term" value="C:cytosol"/>
    <property type="evidence" value="ECO:0007669"/>
    <property type="project" value="TreeGrafter"/>
</dbReference>
<evidence type="ECO:0000256" key="6">
    <source>
        <dbReference type="ARBA" id="ARBA00013647"/>
    </source>
</evidence>
<evidence type="ECO:0000313" key="13">
    <source>
        <dbReference type="Proteomes" id="UP000092578"/>
    </source>
</evidence>
<dbReference type="InterPro" id="IPR016084">
    <property type="entry name" value="Haem_Oase-like_multi-hlx"/>
</dbReference>
<evidence type="ECO:0000256" key="8">
    <source>
        <dbReference type="ARBA" id="ARBA00048337"/>
    </source>
</evidence>
<comment type="similarity">
    <text evidence="3 9">Belongs to the TenA family.</text>
</comment>
<dbReference type="InterPro" id="IPR027574">
    <property type="entry name" value="Thiaminase_II"/>
</dbReference>
<comment type="subunit">
    <text evidence="4">Homotetramer.</text>
</comment>
<keyword evidence="7 9" id="KW-0784">Thiamine biosynthesis</keyword>
<dbReference type="NCBIfam" id="TIGR04306">
    <property type="entry name" value="salvage_TenA"/>
    <property type="match status" value="1"/>
</dbReference>
<evidence type="ECO:0000256" key="4">
    <source>
        <dbReference type="ARBA" id="ARBA00011881"/>
    </source>
</evidence>
<dbReference type="Gene3D" id="1.20.910.10">
    <property type="entry name" value="Heme oxygenase-like"/>
    <property type="match status" value="1"/>
</dbReference>
<accession>A0A1B9ATP2</accession>
<organism evidence="12 13">
    <name type="scientific">Pseudobacillus wudalianchiensis</name>
    <dbReference type="NCBI Taxonomy" id="1743143"/>
    <lineage>
        <taxon>Bacteria</taxon>
        <taxon>Bacillati</taxon>
        <taxon>Bacillota</taxon>
        <taxon>Bacilli</taxon>
        <taxon>Bacillales</taxon>
        <taxon>Bacillaceae</taxon>
        <taxon>Pseudobacillus</taxon>
    </lineage>
</organism>
<dbReference type="SUPFAM" id="SSF48613">
    <property type="entry name" value="Heme oxygenase-like"/>
    <property type="match status" value="1"/>
</dbReference>
<feature type="domain" description="Thiaminase-2/PQQC" evidence="11">
    <location>
        <begin position="16"/>
        <end position="223"/>
    </location>
</feature>
<gene>
    <name evidence="12" type="ORF">A8F95_07505</name>
</gene>
<dbReference type="PANTHER" id="PTHR43198:SF2">
    <property type="entry name" value="SI:CH1073-67J19.1-RELATED"/>
    <property type="match status" value="1"/>
</dbReference>
<dbReference type="EMBL" id="MAYT01000023">
    <property type="protein sequence ID" value="OCA87111.1"/>
    <property type="molecule type" value="Genomic_DNA"/>
</dbReference>
<protein>
    <recommendedName>
        <fullName evidence="6 9">Aminopyrimidine aminohydrolase</fullName>
        <ecNumber evidence="5 9">3.5.99.2</ecNumber>
    </recommendedName>
</protein>
<comment type="function">
    <text evidence="9">Catalyzes an amino-pyrimidine hydrolysis reaction at the C5' of the pyrimidine moiety of thiamine compounds, a reaction that is part of a thiamine salvage pathway. Thus, catalyzes the conversion of 4-amino-5-aminomethyl-2-methylpyrimidine to 4-amino-5-hydroxymethyl-2-methylpyrimidine (HMP).</text>
</comment>
<reference evidence="13" key="1">
    <citation type="submission" date="2016-05" db="EMBL/GenBank/DDBJ databases">
        <authorList>
            <person name="Liu B."/>
            <person name="Wang J."/>
            <person name="Zhu Y."/>
            <person name="Liu G."/>
            <person name="Chen Q."/>
            <person name="Chen Z."/>
            <person name="Lan J."/>
            <person name="Che J."/>
            <person name="Ge C."/>
            <person name="Shi H."/>
            <person name="Pan Z."/>
            <person name="Liu X."/>
        </authorList>
    </citation>
    <scope>NUCLEOTIDE SEQUENCE [LARGE SCALE GENOMIC DNA]</scope>
    <source>
        <strain evidence="13">FJAT-27215</strain>
    </source>
</reference>
<evidence type="ECO:0000259" key="11">
    <source>
        <dbReference type="Pfam" id="PF03070"/>
    </source>
</evidence>
<proteinExistence type="inferred from homology"/>
<evidence type="ECO:0000256" key="9">
    <source>
        <dbReference type="PIRNR" id="PIRNR003170"/>
    </source>
</evidence>
<comment type="caution">
    <text evidence="12">The sequence shown here is derived from an EMBL/GenBank/DDBJ whole genome shotgun (WGS) entry which is preliminary data.</text>
</comment>
<dbReference type="Proteomes" id="UP000092578">
    <property type="component" value="Unassembled WGS sequence"/>
</dbReference>
<dbReference type="EC" id="3.5.99.2" evidence="5 9"/>
<evidence type="ECO:0000256" key="10">
    <source>
        <dbReference type="PIRSR" id="PIRSR003170-1"/>
    </source>
</evidence>
<sequence length="231" mass="26944">MKTSGIKVKFSERLYEKLQPIWRENHNHPFVRGIGDGTLDQQKFRFYMIQDYLYLIDYSKVFALGAVKANDVETMGKFASLLNETLNFEMSLHRQYAARFGISEEELEQAKPSPITLAYTHYMLHASQNGTLAELIAALLPCAWSYWEIGKELNEIPGASEHGLYGDWIKMYSSKEFGELATWCIDLLDEHTAEKSERELAKLEEIFLNTTRYEYMFWEMAYNEQMWPGEA</sequence>
<dbReference type="Pfam" id="PF03070">
    <property type="entry name" value="TENA_THI-4"/>
    <property type="match status" value="1"/>
</dbReference>
<dbReference type="GO" id="GO:0009229">
    <property type="term" value="P:thiamine diphosphate biosynthetic process"/>
    <property type="evidence" value="ECO:0007669"/>
    <property type="project" value="UniProtKB-UniPathway"/>
</dbReference>
<evidence type="ECO:0000256" key="2">
    <source>
        <dbReference type="ARBA" id="ARBA00004948"/>
    </source>
</evidence>
<comment type="catalytic activity">
    <reaction evidence="1 9">
        <text>4-amino-5-aminomethyl-2-methylpyrimidine + H2O = 4-amino-5-hydroxymethyl-2-methylpyrimidine + NH4(+)</text>
        <dbReference type="Rhea" id="RHEA:31799"/>
        <dbReference type="ChEBI" id="CHEBI:15377"/>
        <dbReference type="ChEBI" id="CHEBI:16892"/>
        <dbReference type="ChEBI" id="CHEBI:28938"/>
        <dbReference type="ChEBI" id="CHEBI:63416"/>
        <dbReference type="EC" id="3.5.99.2"/>
    </reaction>
</comment>
<comment type="catalytic activity">
    <reaction evidence="8 9">
        <text>thiamine + H2O = 5-(2-hydroxyethyl)-4-methylthiazole + 4-amino-5-hydroxymethyl-2-methylpyrimidine + H(+)</text>
        <dbReference type="Rhea" id="RHEA:17509"/>
        <dbReference type="ChEBI" id="CHEBI:15377"/>
        <dbReference type="ChEBI" id="CHEBI:15378"/>
        <dbReference type="ChEBI" id="CHEBI:16892"/>
        <dbReference type="ChEBI" id="CHEBI:17957"/>
        <dbReference type="ChEBI" id="CHEBI:18385"/>
        <dbReference type="EC" id="3.5.99.2"/>
    </reaction>
</comment>
<evidence type="ECO:0000256" key="7">
    <source>
        <dbReference type="ARBA" id="ARBA00022977"/>
    </source>
</evidence>
<evidence type="ECO:0000256" key="5">
    <source>
        <dbReference type="ARBA" id="ARBA00012684"/>
    </source>
</evidence>
<dbReference type="AlphaFoldDB" id="A0A1B9ATP2"/>
<dbReference type="PANTHER" id="PTHR43198">
    <property type="entry name" value="BIFUNCTIONAL TH2 PROTEIN"/>
    <property type="match status" value="1"/>
</dbReference>
<evidence type="ECO:0000256" key="3">
    <source>
        <dbReference type="ARBA" id="ARBA00010264"/>
    </source>
</evidence>
<feature type="active site" description="Proton donor" evidence="10">
    <location>
        <position position="214"/>
    </location>
</feature>
<comment type="pathway">
    <text evidence="2 9">Cofactor biosynthesis; thiamine diphosphate biosynthesis.</text>
</comment>
<dbReference type="GO" id="GO:0009228">
    <property type="term" value="P:thiamine biosynthetic process"/>
    <property type="evidence" value="ECO:0007669"/>
    <property type="project" value="UniProtKB-KW"/>
</dbReference>
<evidence type="ECO:0000313" key="12">
    <source>
        <dbReference type="EMBL" id="OCA87111.1"/>
    </source>
</evidence>
<dbReference type="PIRSF" id="PIRSF003170">
    <property type="entry name" value="Pet18p"/>
    <property type="match status" value="1"/>
</dbReference>
<dbReference type="GO" id="GO:0050334">
    <property type="term" value="F:thiaminase activity"/>
    <property type="evidence" value="ECO:0007669"/>
    <property type="project" value="UniProtKB-UniRule"/>
</dbReference>
<dbReference type="InterPro" id="IPR050967">
    <property type="entry name" value="Thiamine_Salvage_TenA"/>
</dbReference>
<name>A0A1B9ATP2_9BACI</name>
<dbReference type="UniPathway" id="UPA00060"/>
<evidence type="ECO:0000256" key="1">
    <source>
        <dbReference type="ARBA" id="ARBA00001881"/>
    </source>
</evidence>
<dbReference type="CDD" id="cd19366">
    <property type="entry name" value="TenA_C_BhTenA-like"/>
    <property type="match status" value="1"/>
</dbReference>
<keyword evidence="9" id="KW-0378">Hydrolase</keyword>